<dbReference type="CDD" id="cd06225">
    <property type="entry name" value="HAMP"/>
    <property type="match status" value="1"/>
</dbReference>
<evidence type="ECO:0000256" key="4">
    <source>
        <dbReference type="SAM" id="Coils"/>
    </source>
</evidence>
<feature type="domain" description="Methyl-accepting transducer" evidence="5">
    <location>
        <begin position="280"/>
        <end position="516"/>
    </location>
</feature>
<dbReference type="Proteomes" id="UP001165069">
    <property type="component" value="Unassembled WGS sequence"/>
</dbReference>
<evidence type="ECO:0000313" key="8">
    <source>
        <dbReference type="Proteomes" id="UP001165069"/>
    </source>
</evidence>
<dbReference type="EMBL" id="BSDE01000001">
    <property type="protein sequence ID" value="GLH72077.1"/>
    <property type="molecule type" value="Genomic_DNA"/>
</dbReference>
<dbReference type="SMART" id="SM00304">
    <property type="entry name" value="HAMP"/>
    <property type="match status" value="1"/>
</dbReference>
<keyword evidence="4" id="KW-0175">Coiled coil</keyword>
<keyword evidence="1" id="KW-0145">Chemotaxis</keyword>
<keyword evidence="3" id="KW-0807">Transducer</keyword>
<accession>A0ABQ5QBR5</accession>
<dbReference type="SMART" id="SM00283">
    <property type="entry name" value="MA"/>
    <property type="match status" value="1"/>
</dbReference>
<sequence>MNLGRFTDNFRMRGKFVFLLLIQTLALLLVGSLGWFTVTQLQTGQVEVAEHLTETVALSKVLNDLNIIRTTEVSMIGGAADPDYLTARNKRRLECLESLSKNRAALSALGFSQEEKTLLAEGLQAFDAYEKAYPAVLAEAQADHSSKTIGKLMEANVEQVRVARDRVLKVQQEAQTTADQMMKADLGRSARGKLWILGVGLGAILIGGFLSRRIGLRLANKAQDIETAMDAVAKGDLTRTPDIEGRDELARVAAGLAEVIQGLRKDIQAIAQSAEGTASSATELAATTEQVNRTAEELRRSTEQERLAMDRSSAALEQMNANIQQVKESTQRAEELAARSQEAGHQGLMAVQDTGKAMEAIEESSAKVNRIITVITDIARQTNLLSLNAAIEAAKAGAMGKGFAVVAEEVRKLAERSGAAAKEITALIQESTDRVNLGTDSVREASRSLERIDGHVRDNAGQLKEIAHAMDEQGRASEEVLRAMDSATQMVERNASATTQLSATVQETARTTDELANLAQQLQSLTRRFRLS</sequence>
<dbReference type="PROSITE" id="PS50111">
    <property type="entry name" value="CHEMOTAXIS_TRANSDUC_2"/>
    <property type="match status" value="1"/>
</dbReference>
<dbReference type="InterPro" id="IPR003660">
    <property type="entry name" value="HAMP_dom"/>
</dbReference>
<dbReference type="RefSeq" id="WP_285570061.1">
    <property type="nucleotide sequence ID" value="NZ_BSDE01000001.1"/>
</dbReference>
<dbReference type="PANTHER" id="PTHR43531">
    <property type="entry name" value="PROTEIN ICFG"/>
    <property type="match status" value="1"/>
</dbReference>
<keyword evidence="8" id="KW-1185">Reference proteome</keyword>
<dbReference type="Pfam" id="PF12729">
    <property type="entry name" value="4HB_MCP_1"/>
    <property type="match status" value="1"/>
</dbReference>
<dbReference type="PANTHER" id="PTHR43531:SF11">
    <property type="entry name" value="METHYL-ACCEPTING CHEMOTAXIS PROTEIN 3"/>
    <property type="match status" value="1"/>
</dbReference>
<dbReference type="Pfam" id="PF00672">
    <property type="entry name" value="HAMP"/>
    <property type="match status" value="1"/>
</dbReference>
<gene>
    <name evidence="7" type="ORF">GETHLI_05790</name>
</gene>
<evidence type="ECO:0000256" key="1">
    <source>
        <dbReference type="ARBA" id="ARBA00022500"/>
    </source>
</evidence>
<organism evidence="7 8">
    <name type="scientific">Geothrix limicola</name>
    <dbReference type="NCBI Taxonomy" id="2927978"/>
    <lineage>
        <taxon>Bacteria</taxon>
        <taxon>Pseudomonadati</taxon>
        <taxon>Acidobacteriota</taxon>
        <taxon>Holophagae</taxon>
        <taxon>Holophagales</taxon>
        <taxon>Holophagaceae</taxon>
        <taxon>Geothrix</taxon>
    </lineage>
</organism>
<feature type="coiled-coil region" evidence="4">
    <location>
        <begin position="284"/>
        <end position="343"/>
    </location>
</feature>
<evidence type="ECO:0000256" key="2">
    <source>
        <dbReference type="ARBA" id="ARBA00029447"/>
    </source>
</evidence>
<dbReference type="InterPro" id="IPR051310">
    <property type="entry name" value="MCP_chemotaxis"/>
</dbReference>
<dbReference type="InterPro" id="IPR004090">
    <property type="entry name" value="Chemotax_Me-accpt_rcpt"/>
</dbReference>
<evidence type="ECO:0008006" key="9">
    <source>
        <dbReference type="Google" id="ProtNLM"/>
    </source>
</evidence>
<dbReference type="SUPFAM" id="SSF58104">
    <property type="entry name" value="Methyl-accepting chemotaxis protein (MCP) signaling domain"/>
    <property type="match status" value="1"/>
</dbReference>
<comment type="similarity">
    <text evidence="2">Belongs to the methyl-accepting chemotaxis (MCP) protein family.</text>
</comment>
<dbReference type="Gene3D" id="1.10.287.950">
    <property type="entry name" value="Methyl-accepting chemotaxis protein"/>
    <property type="match status" value="1"/>
</dbReference>
<reference evidence="7 8" key="1">
    <citation type="journal article" date="2023" name="Antonie Van Leeuwenhoek">
        <title>Mesoterricola silvestris gen. nov., sp. nov., Mesoterricola sediminis sp. nov., Geothrix oryzae sp. nov., Geothrix edaphica sp. nov., Geothrix rubra sp. nov., and Geothrix limicola sp. nov., six novel members of Acidobacteriota isolated from soils.</title>
        <authorList>
            <person name="Itoh H."/>
            <person name="Sugisawa Y."/>
            <person name="Mise K."/>
            <person name="Xu Z."/>
            <person name="Kuniyasu M."/>
            <person name="Ushijima N."/>
            <person name="Kawano K."/>
            <person name="Kobayashi E."/>
            <person name="Shiratori Y."/>
            <person name="Masuda Y."/>
            <person name="Senoo K."/>
        </authorList>
    </citation>
    <scope>NUCLEOTIDE SEQUENCE [LARGE SCALE GENOMIC DNA]</scope>
    <source>
        <strain evidence="7 8">Red804</strain>
    </source>
</reference>
<evidence type="ECO:0000256" key="3">
    <source>
        <dbReference type="PROSITE-ProRule" id="PRU00284"/>
    </source>
</evidence>
<evidence type="ECO:0000313" key="7">
    <source>
        <dbReference type="EMBL" id="GLH72077.1"/>
    </source>
</evidence>
<dbReference type="InterPro" id="IPR024478">
    <property type="entry name" value="HlyB_4HB_MCP"/>
</dbReference>
<dbReference type="PRINTS" id="PR00260">
    <property type="entry name" value="CHEMTRNSDUCR"/>
</dbReference>
<proteinExistence type="inferred from homology"/>
<comment type="caution">
    <text evidence="7">The sequence shown here is derived from an EMBL/GenBank/DDBJ whole genome shotgun (WGS) entry which is preliminary data.</text>
</comment>
<dbReference type="Pfam" id="PF00015">
    <property type="entry name" value="MCPsignal"/>
    <property type="match status" value="1"/>
</dbReference>
<dbReference type="PROSITE" id="PS50885">
    <property type="entry name" value="HAMP"/>
    <property type="match status" value="1"/>
</dbReference>
<protein>
    <recommendedName>
        <fullName evidence="9">Methyl-accepting chemotaxis protein</fullName>
    </recommendedName>
</protein>
<evidence type="ECO:0000259" key="5">
    <source>
        <dbReference type="PROSITE" id="PS50111"/>
    </source>
</evidence>
<dbReference type="InterPro" id="IPR004089">
    <property type="entry name" value="MCPsignal_dom"/>
</dbReference>
<evidence type="ECO:0000259" key="6">
    <source>
        <dbReference type="PROSITE" id="PS50885"/>
    </source>
</evidence>
<feature type="domain" description="HAMP" evidence="6">
    <location>
        <begin position="216"/>
        <end position="268"/>
    </location>
</feature>
<name>A0ABQ5QBR5_9BACT</name>